<dbReference type="Proteomes" id="UP001497392">
    <property type="component" value="Unassembled WGS sequence"/>
</dbReference>
<dbReference type="PROSITE" id="PS51918">
    <property type="entry name" value="RADICAL_SAM"/>
    <property type="match status" value="1"/>
</dbReference>
<dbReference type="InterPro" id="IPR023404">
    <property type="entry name" value="rSAM_horseshoe"/>
</dbReference>
<evidence type="ECO:0000256" key="5">
    <source>
        <dbReference type="ARBA" id="ARBA00022723"/>
    </source>
</evidence>
<dbReference type="PROSITE" id="PS51449">
    <property type="entry name" value="MTTASE_N"/>
    <property type="match status" value="1"/>
</dbReference>
<evidence type="ECO:0000313" key="12">
    <source>
        <dbReference type="Proteomes" id="UP001497392"/>
    </source>
</evidence>
<evidence type="ECO:0000256" key="1">
    <source>
        <dbReference type="ARBA" id="ARBA00001966"/>
    </source>
</evidence>
<dbReference type="Gene3D" id="3.80.30.20">
    <property type="entry name" value="tm_1862 like domain"/>
    <property type="match status" value="1"/>
</dbReference>
<dbReference type="Pfam" id="PF04055">
    <property type="entry name" value="Radical_SAM"/>
    <property type="match status" value="1"/>
</dbReference>
<keyword evidence="5" id="KW-0479">Metal-binding</keyword>
<evidence type="ECO:0000256" key="3">
    <source>
        <dbReference type="ARBA" id="ARBA00022490"/>
    </source>
</evidence>
<dbReference type="InterPro" id="IPR002792">
    <property type="entry name" value="TRAM_dom"/>
</dbReference>
<feature type="domain" description="TRAM" evidence="8">
    <location>
        <begin position="412"/>
        <end position="484"/>
    </location>
</feature>
<dbReference type="PANTHER" id="PTHR43837:SF1">
    <property type="entry name" value="RIBOSOMAL PROTEIN US12 METHYLTHIOTRANSFERASE RIMO"/>
    <property type="match status" value="1"/>
</dbReference>
<evidence type="ECO:0000256" key="2">
    <source>
        <dbReference type="ARBA" id="ARBA00022485"/>
    </source>
</evidence>
<evidence type="ECO:0000259" key="10">
    <source>
        <dbReference type="PROSITE" id="PS51918"/>
    </source>
</evidence>
<keyword evidence="6" id="KW-0408">Iron</keyword>
<dbReference type="SUPFAM" id="SSF102114">
    <property type="entry name" value="Radical SAM enzymes"/>
    <property type="match status" value="1"/>
</dbReference>
<comment type="cofactor">
    <cofactor evidence="1">
        <name>[4Fe-4S] cluster</name>
        <dbReference type="ChEBI" id="CHEBI:49883"/>
    </cofactor>
</comment>
<accession>A0ABP1G969</accession>
<dbReference type="SFLD" id="SFLDG01082">
    <property type="entry name" value="B12-binding_domain_containing"/>
    <property type="match status" value="1"/>
</dbReference>
<comment type="caution">
    <text evidence="11">The sequence shown here is derived from an EMBL/GenBank/DDBJ whole genome shotgun (WGS) entry which is preliminary data.</text>
</comment>
<dbReference type="PROSITE" id="PS01278">
    <property type="entry name" value="MTTASE_RADICAL"/>
    <property type="match status" value="1"/>
</dbReference>
<gene>
    <name evidence="11" type="primary">g10865</name>
    <name evidence="11" type="ORF">VP750_LOCUS9741</name>
</gene>
<sequence>MKTPRGGSSKRKVAAKAAPLAQEQKQYTVRLESLGCPKNVVDGEVLLGDLDKHGFRITQDSEAVDCVLINTCGFVEDAKAESLEAIMEAAQLKQNGQVKKVVVTGCLAQRYADELAESLPEADFVVGFQRYEGLPATLRAALGGGTLAAEPRQEPVLPPHRVQVGDATIPFRSEVQRHRLTAPHTAYLRVAEGCNHACTFCAIPGFRGKFRSKSWQGVLEEAKELVASGVKELNLIAEDTNQYGMDRRDGKGLAELMAELGKLEGLQWMRILYAYPSYFSDELIDEIATNPKVCKYIDIPLQHMSNLVLLGMNRPPQAHTVDLLKKLRARIPDLVLRTTFISGFPGETDEQHRELVRFCKTFKFERMGAFTYSEEDGTPAAGLPEQVATEVRQARRDELISQQQGISQRFAESLVGREVDVLVEGYDQDGNVVGRTQWDAPDVDPLVFLHQAAADGSEPLEPGQMRRCLVTGTSLFDLEAMPVA</sequence>
<evidence type="ECO:0000256" key="7">
    <source>
        <dbReference type="ARBA" id="ARBA00023014"/>
    </source>
</evidence>
<feature type="domain" description="Radical SAM core" evidence="10">
    <location>
        <begin position="180"/>
        <end position="409"/>
    </location>
</feature>
<keyword evidence="3" id="KW-0963">Cytoplasm</keyword>
<keyword evidence="12" id="KW-1185">Reference proteome</keyword>
<dbReference type="InterPro" id="IPR038135">
    <property type="entry name" value="Methylthiotransferase_N_sf"/>
</dbReference>
<reference evidence="11 12" key="1">
    <citation type="submission" date="2024-06" db="EMBL/GenBank/DDBJ databases">
        <authorList>
            <person name="Kraege A."/>
            <person name="Thomma B."/>
        </authorList>
    </citation>
    <scope>NUCLEOTIDE SEQUENCE [LARGE SCALE GENOMIC DNA]</scope>
</reference>
<dbReference type="InterPro" id="IPR007197">
    <property type="entry name" value="rSAM"/>
</dbReference>
<dbReference type="InterPro" id="IPR013848">
    <property type="entry name" value="Methylthiotransferase_N"/>
</dbReference>
<dbReference type="InterPro" id="IPR005840">
    <property type="entry name" value="Ribosomal_uS12_MeSTrfase_RimO"/>
</dbReference>
<dbReference type="SMART" id="SM00729">
    <property type="entry name" value="Elp3"/>
    <property type="match status" value="1"/>
</dbReference>
<dbReference type="Pfam" id="PF18693">
    <property type="entry name" value="TRAM_2"/>
    <property type="match status" value="1"/>
</dbReference>
<dbReference type="InterPro" id="IPR006638">
    <property type="entry name" value="Elp3/MiaA/NifB-like_rSAM"/>
</dbReference>
<dbReference type="InterPro" id="IPR058240">
    <property type="entry name" value="rSAM_sf"/>
</dbReference>
<proteinExistence type="inferred from homology"/>
<dbReference type="NCBIfam" id="TIGR01125">
    <property type="entry name" value="30S ribosomal protein S12 methylthiotransferase RimO"/>
    <property type="match status" value="1"/>
</dbReference>
<keyword evidence="2" id="KW-0004">4Fe-4S</keyword>
<name>A0ABP1G969_9CHLO</name>
<dbReference type="PANTHER" id="PTHR43837">
    <property type="entry name" value="RIBOSOMAL PROTEIN S12 METHYLTHIOTRANSFERASE RIMO"/>
    <property type="match status" value="1"/>
</dbReference>
<dbReference type="EMBL" id="CAXHTA020000017">
    <property type="protein sequence ID" value="CAL5227835.1"/>
    <property type="molecule type" value="Genomic_DNA"/>
</dbReference>
<evidence type="ECO:0000259" key="8">
    <source>
        <dbReference type="PROSITE" id="PS50926"/>
    </source>
</evidence>
<evidence type="ECO:0000256" key="4">
    <source>
        <dbReference type="ARBA" id="ARBA00022691"/>
    </source>
</evidence>
<dbReference type="Gene3D" id="3.40.50.12160">
    <property type="entry name" value="Methylthiotransferase, N-terminal domain"/>
    <property type="match status" value="1"/>
</dbReference>
<dbReference type="InterPro" id="IPR020612">
    <property type="entry name" value="Methylthiotransferase_CS"/>
</dbReference>
<keyword evidence="7" id="KW-0411">Iron-sulfur</keyword>
<dbReference type="SFLD" id="SFLDS00029">
    <property type="entry name" value="Radical_SAM"/>
    <property type="match status" value="1"/>
</dbReference>
<dbReference type="Gene3D" id="2.40.50.140">
    <property type="entry name" value="Nucleic acid-binding proteins"/>
    <property type="match status" value="1"/>
</dbReference>
<dbReference type="Pfam" id="PF00919">
    <property type="entry name" value="UPF0004"/>
    <property type="match status" value="1"/>
</dbReference>
<dbReference type="HAMAP" id="MF_01865">
    <property type="entry name" value="MTTase_RimO"/>
    <property type="match status" value="1"/>
</dbReference>
<dbReference type="InterPro" id="IPR005839">
    <property type="entry name" value="Methylthiotransferase"/>
</dbReference>
<dbReference type="InterPro" id="IPR012340">
    <property type="entry name" value="NA-bd_OB-fold"/>
</dbReference>
<dbReference type="NCBIfam" id="TIGR00089">
    <property type="entry name" value="MiaB/RimO family radical SAM methylthiotransferase"/>
    <property type="match status" value="1"/>
</dbReference>
<organism evidence="11 12">
    <name type="scientific">Coccomyxa viridis</name>
    <dbReference type="NCBI Taxonomy" id="1274662"/>
    <lineage>
        <taxon>Eukaryota</taxon>
        <taxon>Viridiplantae</taxon>
        <taxon>Chlorophyta</taxon>
        <taxon>core chlorophytes</taxon>
        <taxon>Trebouxiophyceae</taxon>
        <taxon>Trebouxiophyceae incertae sedis</taxon>
        <taxon>Coccomyxaceae</taxon>
        <taxon>Coccomyxa</taxon>
    </lineage>
</organism>
<evidence type="ECO:0000259" key="9">
    <source>
        <dbReference type="PROSITE" id="PS51449"/>
    </source>
</evidence>
<evidence type="ECO:0000313" key="11">
    <source>
        <dbReference type="EMBL" id="CAL5227835.1"/>
    </source>
</evidence>
<evidence type="ECO:0000256" key="6">
    <source>
        <dbReference type="ARBA" id="ARBA00023004"/>
    </source>
</evidence>
<protein>
    <submittedName>
        <fullName evidence="11">G10865 protein</fullName>
    </submittedName>
</protein>
<dbReference type="SFLD" id="SFLDG01061">
    <property type="entry name" value="methylthiotransferase"/>
    <property type="match status" value="1"/>
</dbReference>
<keyword evidence="4" id="KW-0949">S-adenosyl-L-methionine</keyword>
<dbReference type="PROSITE" id="PS50926">
    <property type="entry name" value="TRAM"/>
    <property type="match status" value="1"/>
</dbReference>
<feature type="domain" description="MTTase N-terminal" evidence="9">
    <location>
        <begin position="27"/>
        <end position="143"/>
    </location>
</feature>
<dbReference type="SFLD" id="SFLDF00274">
    <property type="entry name" value="ribosomal_protein_S12_methylth"/>
    <property type="match status" value="1"/>
</dbReference>
<dbReference type="CDD" id="cd01335">
    <property type="entry name" value="Radical_SAM"/>
    <property type="match status" value="1"/>
</dbReference>